<keyword evidence="10" id="KW-1185">Reference proteome</keyword>
<sequence>MRVSRSHWITAALAATVNAASLDDVCTDSYVKTALPADGTFQGISMIPSSVSTETHSNISISSGNFFPAATISYYFKNRFLTTGGEVYEINEGTSTSGSLPGGIMYGAAAGLTDGGFNGESFDDVFLLSNGTVDWQNTFMFGYQGIHEMMEIGRELSKNFYDTGDDKIYTYYQSCSEGGREGWSQAQRYDYDYDGIIVGAPAFRFAQQQINHLVSNLELVVNATIAACDPLDGRSDGVIGRSDLCKLHFNISSLIGTPYYCAASSGGSSLGLGFGKRQSMSMFTPAQNGTVSAKGIAVAQTILDGLKDTQGRQAYLSYQPGADFDDAQTTYDSTTGQWTLSIDGNGGEFVEKFVNLIDASSIDSLDNVTYDTVHDWMQAGWTRYEDTLMANNPDLTSIQQTGGKILHFHGESDPSVPTGSSVHYYESVRQIMYPNKTIHEAAEAKGDWYRLYLVPGAAHCATNSEQPNGPFPQTNMAVMIDWVENGVLPVTLNATVLQGELEGEKQQICAWPLRPLWANNGTTMNCVFDQASYETWIYDFDAYKLPLY</sequence>
<proteinExistence type="inferred from homology"/>
<dbReference type="InterPro" id="IPR029058">
    <property type="entry name" value="AB_hydrolase_fold"/>
</dbReference>
<evidence type="ECO:0000256" key="1">
    <source>
        <dbReference type="ARBA" id="ARBA00006249"/>
    </source>
</evidence>
<keyword evidence="7" id="KW-1015">Disulfide bond</keyword>
<keyword evidence="6" id="KW-0106">Calcium</keyword>
<dbReference type="PANTHER" id="PTHR33938:SF16">
    <property type="entry name" value="CARBOXYLIC ESTER HYDROLASE"/>
    <property type="match status" value="1"/>
</dbReference>
<evidence type="ECO:0000256" key="6">
    <source>
        <dbReference type="ARBA" id="ARBA00022837"/>
    </source>
</evidence>
<feature type="chain" id="PRO_5016192252" description="Carboxylic ester hydrolase" evidence="8">
    <location>
        <begin position="20"/>
        <end position="548"/>
    </location>
</feature>
<dbReference type="EMBL" id="KZ825912">
    <property type="protein sequence ID" value="PYH92599.1"/>
    <property type="molecule type" value="Genomic_DNA"/>
</dbReference>
<gene>
    <name evidence="9" type="ORF">BO71DRAFT_451286</name>
</gene>
<dbReference type="VEuPathDB" id="FungiDB:BO71DRAFT_451286"/>
<evidence type="ECO:0000256" key="4">
    <source>
        <dbReference type="ARBA" id="ARBA00022729"/>
    </source>
</evidence>
<organism evidence="9 10">
    <name type="scientific">Aspergillus ellipticus CBS 707.79</name>
    <dbReference type="NCBI Taxonomy" id="1448320"/>
    <lineage>
        <taxon>Eukaryota</taxon>
        <taxon>Fungi</taxon>
        <taxon>Dikarya</taxon>
        <taxon>Ascomycota</taxon>
        <taxon>Pezizomycotina</taxon>
        <taxon>Eurotiomycetes</taxon>
        <taxon>Eurotiomycetidae</taxon>
        <taxon>Eurotiales</taxon>
        <taxon>Aspergillaceae</taxon>
        <taxon>Aspergillus</taxon>
        <taxon>Aspergillus subgen. Circumdati</taxon>
    </lineage>
</organism>
<evidence type="ECO:0000256" key="5">
    <source>
        <dbReference type="ARBA" id="ARBA00022801"/>
    </source>
</evidence>
<evidence type="ECO:0000256" key="8">
    <source>
        <dbReference type="RuleBase" id="RU361238"/>
    </source>
</evidence>
<name>A0A319D5W8_9EURO</name>
<dbReference type="GO" id="GO:0030600">
    <property type="term" value="F:feruloyl esterase activity"/>
    <property type="evidence" value="ECO:0007669"/>
    <property type="project" value="UniProtKB-ARBA"/>
</dbReference>
<dbReference type="GO" id="GO:0046872">
    <property type="term" value="F:metal ion binding"/>
    <property type="evidence" value="ECO:0007669"/>
    <property type="project" value="UniProtKB-KW"/>
</dbReference>
<reference evidence="9 10" key="1">
    <citation type="submission" date="2018-02" db="EMBL/GenBank/DDBJ databases">
        <title>The genomes of Aspergillus section Nigri reveals drivers in fungal speciation.</title>
        <authorList>
            <consortium name="DOE Joint Genome Institute"/>
            <person name="Vesth T.C."/>
            <person name="Nybo J."/>
            <person name="Theobald S."/>
            <person name="Brandl J."/>
            <person name="Frisvad J.C."/>
            <person name="Nielsen K.F."/>
            <person name="Lyhne E.K."/>
            <person name="Kogle M.E."/>
            <person name="Kuo A."/>
            <person name="Riley R."/>
            <person name="Clum A."/>
            <person name="Nolan M."/>
            <person name="Lipzen A."/>
            <person name="Salamov A."/>
            <person name="Henrissat B."/>
            <person name="Wiebenga A."/>
            <person name="De vries R.P."/>
            <person name="Grigoriev I.V."/>
            <person name="Mortensen U.H."/>
            <person name="Andersen M.R."/>
            <person name="Baker S.E."/>
        </authorList>
    </citation>
    <scope>NUCLEOTIDE SEQUENCE [LARGE SCALE GENOMIC DNA]</scope>
    <source>
        <strain evidence="9 10">CBS 707.79</strain>
    </source>
</reference>
<evidence type="ECO:0000313" key="9">
    <source>
        <dbReference type="EMBL" id="PYH92599.1"/>
    </source>
</evidence>
<dbReference type="SUPFAM" id="SSF53474">
    <property type="entry name" value="alpha/beta-Hydrolases"/>
    <property type="match status" value="1"/>
</dbReference>
<dbReference type="Pfam" id="PF07519">
    <property type="entry name" value="Tannase"/>
    <property type="match status" value="1"/>
</dbReference>
<evidence type="ECO:0000256" key="3">
    <source>
        <dbReference type="ARBA" id="ARBA00022723"/>
    </source>
</evidence>
<dbReference type="OrthoDB" id="3039123at2759"/>
<keyword evidence="2" id="KW-0719">Serine esterase</keyword>
<dbReference type="Proteomes" id="UP000247810">
    <property type="component" value="Unassembled WGS sequence"/>
</dbReference>
<dbReference type="PANTHER" id="PTHR33938">
    <property type="entry name" value="FERULOYL ESTERASE B-RELATED"/>
    <property type="match status" value="1"/>
</dbReference>
<dbReference type="AlphaFoldDB" id="A0A319D5W8"/>
<dbReference type="EC" id="3.1.1.-" evidence="8"/>
<feature type="signal peptide" evidence="8">
    <location>
        <begin position="1"/>
        <end position="19"/>
    </location>
</feature>
<evidence type="ECO:0000313" key="10">
    <source>
        <dbReference type="Proteomes" id="UP000247810"/>
    </source>
</evidence>
<protein>
    <recommendedName>
        <fullName evidence="8">Carboxylic ester hydrolase</fullName>
        <ecNumber evidence="8">3.1.1.-</ecNumber>
    </recommendedName>
</protein>
<comment type="similarity">
    <text evidence="1 8">Belongs to the tannase family.</text>
</comment>
<accession>A0A319D5W8</accession>
<keyword evidence="3" id="KW-0479">Metal-binding</keyword>
<evidence type="ECO:0000256" key="7">
    <source>
        <dbReference type="ARBA" id="ARBA00023157"/>
    </source>
</evidence>
<keyword evidence="4 8" id="KW-0732">Signal</keyword>
<keyword evidence="5 8" id="KW-0378">Hydrolase</keyword>
<dbReference type="InterPro" id="IPR011118">
    <property type="entry name" value="Tannase/feruloyl_esterase"/>
</dbReference>
<evidence type="ECO:0000256" key="2">
    <source>
        <dbReference type="ARBA" id="ARBA00022487"/>
    </source>
</evidence>